<evidence type="ECO:0000313" key="3">
    <source>
        <dbReference type="Proteomes" id="UP000663868"/>
    </source>
</evidence>
<reference evidence="2" key="1">
    <citation type="submission" date="2021-02" db="EMBL/GenBank/DDBJ databases">
        <authorList>
            <person name="Nowell W R."/>
        </authorList>
    </citation>
    <scope>NUCLEOTIDE SEQUENCE</scope>
</reference>
<dbReference type="InterPro" id="IPR024535">
    <property type="entry name" value="RHGA/B-epi-like_pectate_lyase"/>
</dbReference>
<dbReference type="InterPro" id="IPR011050">
    <property type="entry name" value="Pectin_lyase_fold/virulence"/>
</dbReference>
<gene>
    <name evidence="2" type="ORF">KXQ929_LOCUS45357</name>
</gene>
<sequence>MIISFHIINVDNHKFAHPNAKLMRVSGDPNLGYINVRAPPYNATGDGVTDDTNAIQRALNDAGNMGGGIVFAPQGNYLIASQLIIPAATVLQGV</sequence>
<dbReference type="Proteomes" id="UP000663868">
    <property type="component" value="Unassembled WGS sequence"/>
</dbReference>
<dbReference type="InterPro" id="IPR012334">
    <property type="entry name" value="Pectin_lyas_fold"/>
</dbReference>
<evidence type="ECO:0000313" key="2">
    <source>
        <dbReference type="EMBL" id="CAF4297866.1"/>
    </source>
</evidence>
<organism evidence="2 3">
    <name type="scientific">Adineta steineri</name>
    <dbReference type="NCBI Taxonomy" id="433720"/>
    <lineage>
        <taxon>Eukaryota</taxon>
        <taxon>Metazoa</taxon>
        <taxon>Spiralia</taxon>
        <taxon>Gnathifera</taxon>
        <taxon>Rotifera</taxon>
        <taxon>Eurotatoria</taxon>
        <taxon>Bdelloidea</taxon>
        <taxon>Adinetida</taxon>
        <taxon>Adinetidae</taxon>
        <taxon>Adineta</taxon>
    </lineage>
</organism>
<proteinExistence type="predicted"/>
<evidence type="ECO:0000259" key="1">
    <source>
        <dbReference type="Pfam" id="PF12708"/>
    </source>
</evidence>
<name>A0A820HL72_9BILA</name>
<dbReference type="Pfam" id="PF12708">
    <property type="entry name" value="Pect-lyase_RHGA_epim"/>
    <property type="match status" value="1"/>
</dbReference>
<accession>A0A820HL72</accession>
<feature type="non-terminal residue" evidence="2">
    <location>
        <position position="94"/>
    </location>
</feature>
<feature type="domain" description="Rhamnogalacturonase A/B/Epimerase-like pectate lyase" evidence="1">
    <location>
        <begin position="34"/>
        <end position="93"/>
    </location>
</feature>
<dbReference type="SUPFAM" id="SSF51126">
    <property type="entry name" value="Pectin lyase-like"/>
    <property type="match status" value="1"/>
</dbReference>
<dbReference type="EMBL" id="CAJOBB010013933">
    <property type="protein sequence ID" value="CAF4297866.1"/>
    <property type="molecule type" value="Genomic_DNA"/>
</dbReference>
<dbReference type="Gene3D" id="2.160.20.10">
    <property type="entry name" value="Single-stranded right-handed beta-helix, Pectin lyase-like"/>
    <property type="match status" value="1"/>
</dbReference>
<comment type="caution">
    <text evidence="2">The sequence shown here is derived from an EMBL/GenBank/DDBJ whole genome shotgun (WGS) entry which is preliminary data.</text>
</comment>
<dbReference type="AlphaFoldDB" id="A0A820HL72"/>
<protein>
    <recommendedName>
        <fullName evidence="1">Rhamnogalacturonase A/B/Epimerase-like pectate lyase domain-containing protein</fullName>
    </recommendedName>
</protein>